<organism evidence="2 3">
    <name type="scientific">Oceaniferula marina</name>
    <dbReference type="NCBI Taxonomy" id="2748318"/>
    <lineage>
        <taxon>Bacteria</taxon>
        <taxon>Pseudomonadati</taxon>
        <taxon>Verrucomicrobiota</taxon>
        <taxon>Verrucomicrobiia</taxon>
        <taxon>Verrucomicrobiales</taxon>
        <taxon>Verrucomicrobiaceae</taxon>
        <taxon>Oceaniferula</taxon>
    </lineage>
</organism>
<keyword evidence="2" id="KW-0808">Transferase</keyword>
<accession>A0A851GC75</accession>
<gene>
    <name evidence="2" type="ORF">HW115_06145</name>
</gene>
<dbReference type="Pfam" id="PF00534">
    <property type="entry name" value="Glycos_transf_1"/>
    <property type="match status" value="1"/>
</dbReference>
<comment type="caution">
    <text evidence="2">The sequence shown here is derived from an EMBL/GenBank/DDBJ whole genome shotgun (WGS) entry which is preliminary data.</text>
</comment>
<name>A0A851GC75_9BACT</name>
<evidence type="ECO:0000313" key="2">
    <source>
        <dbReference type="EMBL" id="NWK55183.1"/>
    </source>
</evidence>
<dbReference type="PANTHER" id="PTHR12526">
    <property type="entry name" value="GLYCOSYLTRANSFERASE"/>
    <property type="match status" value="1"/>
</dbReference>
<evidence type="ECO:0000259" key="1">
    <source>
        <dbReference type="Pfam" id="PF00534"/>
    </source>
</evidence>
<proteinExistence type="predicted"/>
<dbReference type="GO" id="GO:0016757">
    <property type="term" value="F:glycosyltransferase activity"/>
    <property type="evidence" value="ECO:0007669"/>
    <property type="project" value="InterPro"/>
</dbReference>
<dbReference type="SUPFAM" id="SSF53756">
    <property type="entry name" value="UDP-Glycosyltransferase/glycogen phosphorylase"/>
    <property type="match status" value="1"/>
</dbReference>
<feature type="domain" description="Glycosyl transferase family 1" evidence="1">
    <location>
        <begin position="182"/>
        <end position="348"/>
    </location>
</feature>
<dbReference type="PANTHER" id="PTHR12526:SF630">
    <property type="entry name" value="GLYCOSYLTRANSFERASE"/>
    <property type="match status" value="1"/>
</dbReference>
<evidence type="ECO:0000313" key="3">
    <source>
        <dbReference type="Proteomes" id="UP000557872"/>
    </source>
</evidence>
<dbReference type="CDD" id="cd03801">
    <property type="entry name" value="GT4_PimA-like"/>
    <property type="match status" value="1"/>
</dbReference>
<dbReference type="AlphaFoldDB" id="A0A851GC75"/>
<dbReference type="Gene3D" id="3.40.50.2000">
    <property type="entry name" value="Glycogen Phosphorylase B"/>
    <property type="match status" value="2"/>
</dbReference>
<dbReference type="Proteomes" id="UP000557872">
    <property type="component" value="Unassembled WGS sequence"/>
</dbReference>
<reference evidence="2 3" key="1">
    <citation type="submission" date="2020-07" db="EMBL/GenBank/DDBJ databases">
        <title>Roseicoccus Jingziensis gen. nov., sp. nov., isolated from coastal seawater.</title>
        <authorList>
            <person name="Feng X."/>
        </authorList>
    </citation>
    <scope>NUCLEOTIDE SEQUENCE [LARGE SCALE GENOMIC DNA]</scope>
    <source>
        <strain evidence="2 3">N1E253</strain>
    </source>
</reference>
<dbReference type="EMBL" id="JACBAZ010000002">
    <property type="protein sequence ID" value="NWK55183.1"/>
    <property type="molecule type" value="Genomic_DNA"/>
</dbReference>
<protein>
    <submittedName>
        <fullName evidence="2">Glycosyltransferase family 4 protein</fullName>
    </submittedName>
</protein>
<dbReference type="InterPro" id="IPR001296">
    <property type="entry name" value="Glyco_trans_1"/>
</dbReference>
<sequence>MVDEMSERSDMLLVGQTPPPYHGQAVVTAMLFDHDWGDLKVERLRMSYSDTIDAVGKAGITKIIHLLSLIHKTWWIALTKQPRILYYLPASANRVPVIRDIIYLGLVRWLFPRIVFHYHAGGLPEYVASAGLLGRVAQRLYYDADLSVEICRTKYSPGRIFNAKRTEYVANGLDVEFVPRSRLDNAELRVLFLGALNEGKGVLDVIRATRLARDEGARFHVHFIGAWASEDFRREAEALVAAKCLEEVIHFPGVKKGSDKWQAYADADLFIFPSHYQSENFPLVLIEAMAFGLPVISTTWRGIPQLVGDSGAAILADVNAPEQYAEALLQVTRNLDQRQEMGTAARKHYEANYTRGKFVEKMEQVFREVLKS</sequence>
<keyword evidence="3" id="KW-1185">Reference proteome</keyword>